<gene>
    <name evidence="1" type="ORF">dnm_016070</name>
</gene>
<dbReference type="KEGG" id="dmm:dnm_016070"/>
<evidence type="ECO:0000313" key="2">
    <source>
        <dbReference type="Proteomes" id="UP000663722"/>
    </source>
</evidence>
<reference evidence="1" key="1">
    <citation type="journal article" date="2021" name="Microb. Physiol.">
        <title>Proteogenomic Insights into the Physiology of Marine, Sulfate-Reducing, Filamentous Desulfonema limicola and Desulfonema magnum.</title>
        <authorList>
            <person name="Schnaars V."/>
            <person name="Wohlbrand L."/>
            <person name="Scheve S."/>
            <person name="Hinrichs C."/>
            <person name="Reinhardt R."/>
            <person name="Rabus R."/>
        </authorList>
    </citation>
    <scope>NUCLEOTIDE SEQUENCE</scope>
    <source>
        <strain evidence="1">4be13</strain>
    </source>
</reference>
<sequence>MKFFITWVISQNETLAKASLDARQIRILSLQAGYVPTFSNFFIC</sequence>
<dbReference type="AlphaFoldDB" id="A0A975BHS2"/>
<organism evidence="1 2">
    <name type="scientific">Desulfonema magnum</name>
    <dbReference type="NCBI Taxonomy" id="45655"/>
    <lineage>
        <taxon>Bacteria</taxon>
        <taxon>Pseudomonadati</taxon>
        <taxon>Thermodesulfobacteriota</taxon>
        <taxon>Desulfobacteria</taxon>
        <taxon>Desulfobacterales</taxon>
        <taxon>Desulfococcaceae</taxon>
        <taxon>Desulfonema</taxon>
    </lineage>
</organism>
<keyword evidence="2" id="KW-1185">Reference proteome</keyword>
<evidence type="ECO:0000313" key="1">
    <source>
        <dbReference type="EMBL" id="QTA85596.1"/>
    </source>
</evidence>
<dbReference type="Proteomes" id="UP000663722">
    <property type="component" value="Chromosome"/>
</dbReference>
<dbReference type="EMBL" id="CP061800">
    <property type="protein sequence ID" value="QTA85596.1"/>
    <property type="molecule type" value="Genomic_DNA"/>
</dbReference>
<proteinExistence type="predicted"/>
<name>A0A975BHS2_9BACT</name>
<protein>
    <submittedName>
        <fullName evidence="1">Uncharacterized protein</fullName>
    </submittedName>
</protein>
<accession>A0A975BHS2</accession>